<gene>
    <name evidence="2" type="ORF">DQ393_18020</name>
</gene>
<accession>A0A329YI89</accession>
<evidence type="ECO:0000313" key="2">
    <source>
        <dbReference type="EMBL" id="RAX40140.1"/>
    </source>
</evidence>
<reference evidence="2 3" key="1">
    <citation type="submission" date="2018-06" db="EMBL/GenBank/DDBJ databases">
        <title>Whole Genome Sequence of an efficient microsymbiont, Rhizobium tropici.</title>
        <authorList>
            <person name="Srinivasan R."/>
            <person name="Singh H.V."/>
            <person name="Srivastava R."/>
            <person name="Kumari B."/>
            <person name="Radhakrishna A."/>
        </authorList>
    </citation>
    <scope>NUCLEOTIDE SEQUENCE [LARGE SCALE GENOMIC DNA]</scope>
    <source>
        <strain evidence="2 3">IGFRI Rhizo-19</strain>
    </source>
</reference>
<name>A0A329YI89_RHITR</name>
<dbReference type="InterPro" id="IPR009922">
    <property type="entry name" value="DUF1457"/>
</dbReference>
<evidence type="ECO:0000256" key="1">
    <source>
        <dbReference type="SAM" id="MobiDB-lite"/>
    </source>
</evidence>
<feature type="region of interest" description="Disordered" evidence="1">
    <location>
        <begin position="206"/>
        <end position="226"/>
    </location>
</feature>
<feature type="compositionally biased region" description="Basic and acidic residues" evidence="1">
    <location>
        <begin position="208"/>
        <end position="226"/>
    </location>
</feature>
<protein>
    <submittedName>
        <fullName evidence="2">PAS domain-containing protein</fullName>
    </submittedName>
</protein>
<dbReference type="OrthoDB" id="8480244at2"/>
<evidence type="ECO:0000313" key="3">
    <source>
        <dbReference type="Proteomes" id="UP000251205"/>
    </source>
</evidence>
<comment type="caution">
    <text evidence="2">The sequence shown here is derived from an EMBL/GenBank/DDBJ whole genome shotgun (WGS) entry which is preliminary data.</text>
</comment>
<dbReference type="Proteomes" id="UP000251205">
    <property type="component" value="Unassembled WGS sequence"/>
</dbReference>
<sequence length="226" mass="25310">MGHGREMRQKTSIDIFTYWEQIRGSADAPLRNLIQPSAVSHILPELFIMENTVDDNPRFRLAGTAICNLMGREIRGEDFAALWAGSQQDDPVRIAAGVMRHVIPAAIHATGYCISGRSMTFEMILMPVRSSSDICDRLLGCLTPTVHSTWLGNERLEFLALDRSRLLYERPARLVASPPHPDPTDLLPLQGSASLGDWMRRKLNQAKNSRDRAGIDPGRDRIGRRP</sequence>
<organism evidence="2 3">
    <name type="scientific">Rhizobium tropici</name>
    <dbReference type="NCBI Taxonomy" id="398"/>
    <lineage>
        <taxon>Bacteria</taxon>
        <taxon>Pseudomonadati</taxon>
        <taxon>Pseudomonadota</taxon>
        <taxon>Alphaproteobacteria</taxon>
        <taxon>Hyphomicrobiales</taxon>
        <taxon>Rhizobiaceae</taxon>
        <taxon>Rhizobium/Agrobacterium group</taxon>
        <taxon>Rhizobium</taxon>
    </lineage>
</organism>
<dbReference type="Pfam" id="PF07310">
    <property type="entry name" value="PAS_5"/>
    <property type="match status" value="1"/>
</dbReference>
<dbReference type="EMBL" id="QMKK01000043">
    <property type="protein sequence ID" value="RAX40140.1"/>
    <property type="molecule type" value="Genomic_DNA"/>
</dbReference>
<dbReference type="AlphaFoldDB" id="A0A329YI89"/>
<proteinExistence type="predicted"/>